<dbReference type="Pfam" id="PF24560">
    <property type="entry name" value="zf-C2H2_OTU1_C"/>
    <property type="match status" value="1"/>
</dbReference>
<evidence type="ECO:0000313" key="9">
    <source>
        <dbReference type="Proteomes" id="UP000325113"/>
    </source>
</evidence>
<dbReference type="EMBL" id="VLTM01000061">
    <property type="protein sequence ID" value="KAA0158881.1"/>
    <property type="molecule type" value="Genomic_DNA"/>
</dbReference>
<evidence type="ECO:0000256" key="1">
    <source>
        <dbReference type="ARBA" id="ARBA00000707"/>
    </source>
</evidence>
<organism evidence="8 9">
    <name type="scientific">Cafeteria roenbergensis</name>
    <name type="common">Marine flagellate</name>
    <dbReference type="NCBI Taxonomy" id="33653"/>
    <lineage>
        <taxon>Eukaryota</taxon>
        <taxon>Sar</taxon>
        <taxon>Stramenopiles</taxon>
        <taxon>Bigyra</taxon>
        <taxon>Opalozoa</taxon>
        <taxon>Bicosoecida</taxon>
        <taxon>Cafeteriaceae</taxon>
        <taxon>Cafeteria</taxon>
    </lineage>
</organism>
<feature type="domain" description="OTU1-like C-terminal C2H2-type zinc finger" evidence="7">
    <location>
        <begin position="279"/>
        <end position="312"/>
    </location>
</feature>
<comment type="catalytic activity">
    <reaction evidence="1 6">
        <text>Thiol-dependent hydrolysis of ester, thioester, amide, peptide and isopeptide bonds formed by the C-terminal Gly of ubiquitin (a 76-residue protein attached to proteins as an intracellular targeting signal).</text>
        <dbReference type="EC" id="3.4.19.12"/>
    </reaction>
</comment>
<keyword evidence="6" id="KW-0963">Cytoplasm</keyword>
<dbReference type="SUPFAM" id="SSF54001">
    <property type="entry name" value="Cysteine proteinases"/>
    <property type="match status" value="1"/>
</dbReference>
<keyword evidence="3 6" id="KW-0833">Ubl conjugation pathway</keyword>
<gene>
    <name evidence="8" type="ORF">FNF31_05174</name>
</gene>
<dbReference type="CDD" id="cd22745">
    <property type="entry name" value="OTU_OTU1"/>
    <property type="match status" value="1"/>
</dbReference>
<evidence type="ECO:0000313" key="8">
    <source>
        <dbReference type="EMBL" id="KAA0158881.1"/>
    </source>
</evidence>
<keyword evidence="2" id="KW-0645">Protease</keyword>
<comment type="function">
    <text evidence="6">Hydrolase that can remove conjugated ubiquitin from proteins and may therefore play an important regulatory role at the level of protein turnover by preventing degradation.</text>
</comment>
<dbReference type="PANTHER" id="PTHR13312:SF0">
    <property type="entry name" value="UBIQUITIN THIOESTERASE OTU1"/>
    <property type="match status" value="1"/>
</dbReference>
<evidence type="ECO:0000256" key="5">
    <source>
        <dbReference type="ARBA" id="ARBA00022807"/>
    </source>
</evidence>
<accession>A0A5A8D4M9</accession>
<evidence type="ECO:0000256" key="2">
    <source>
        <dbReference type="ARBA" id="ARBA00022670"/>
    </source>
</evidence>
<dbReference type="GO" id="GO:0030968">
    <property type="term" value="P:endoplasmic reticulum unfolded protein response"/>
    <property type="evidence" value="ECO:0007669"/>
    <property type="project" value="TreeGrafter"/>
</dbReference>
<reference evidence="8 9" key="1">
    <citation type="submission" date="2019-07" db="EMBL/GenBank/DDBJ databases">
        <title>Genomes of Cafeteria roenbergensis.</title>
        <authorList>
            <person name="Fischer M.G."/>
            <person name="Hackl T."/>
            <person name="Roman M."/>
        </authorList>
    </citation>
    <scope>NUCLEOTIDE SEQUENCE [LARGE SCALE GENOMIC DNA]</scope>
    <source>
        <strain evidence="8 9">Cflag</strain>
    </source>
</reference>
<dbReference type="InterPro" id="IPR038765">
    <property type="entry name" value="Papain-like_cys_pep_sf"/>
</dbReference>
<dbReference type="PANTHER" id="PTHR13312">
    <property type="entry name" value="HIV-INDUCED PROTEIN-7-LIKE PROTEASE"/>
    <property type="match status" value="1"/>
</dbReference>
<keyword evidence="5 6" id="KW-0788">Thiol protease</keyword>
<dbReference type="GO" id="GO:0004843">
    <property type="term" value="F:cysteine-type deubiquitinase activity"/>
    <property type="evidence" value="ECO:0007669"/>
    <property type="project" value="UniProtKB-UniRule"/>
</dbReference>
<dbReference type="Gene3D" id="3.90.70.80">
    <property type="match status" value="1"/>
</dbReference>
<dbReference type="AlphaFoldDB" id="A0A5A8D4M9"/>
<dbReference type="Proteomes" id="UP000325113">
    <property type="component" value="Unassembled WGS sequence"/>
</dbReference>
<dbReference type="EC" id="3.4.19.12" evidence="6"/>
<evidence type="ECO:0000256" key="4">
    <source>
        <dbReference type="ARBA" id="ARBA00022801"/>
    </source>
</evidence>
<dbReference type="GO" id="GO:0016579">
    <property type="term" value="P:protein deubiquitination"/>
    <property type="evidence" value="ECO:0007669"/>
    <property type="project" value="TreeGrafter"/>
</dbReference>
<evidence type="ECO:0000256" key="6">
    <source>
        <dbReference type="RuleBase" id="RU367104"/>
    </source>
</evidence>
<keyword evidence="4 6" id="KW-0378">Hydrolase</keyword>
<dbReference type="GO" id="GO:0036503">
    <property type="term" value="P:ERAD pathway"/>
    <property type="evidence" value="ECO:0007669"/>
    <property type="project" value="TreeGrafter"/>
</dbReference>
<proteinExistence type="predicted"/>
<protein>
    <recommendedName>
        <fullName evidence="6">Ubiquitin thioesterase OTU</fullName>
        <ecNumber evidence="6">3.4.19.12</ecNumber>
    </recommendedName>
</protein>
<comment type="caution">
    <text evidence="8">The sequence shown here is derived from an EMBL/GenBank/DDBJ whole genome shotgun (WGS) entry which is preliminary data.</text>
</comment>
<evidence type="ECO:0000256" key="3">
    <source>
        <dbReference type="ARBA" id="ARBA00022786"/>
    </source>
</evidence>
<evidence type="ECO:0000259" key="7">
    <source>
        <dbReference type="Pfam" id="PF24560"/>
    </source>
</evidence>
<dbReference type="InterPro" id="IPR057766">
    <property type="entry name" value="Znf-C2H2_OTU1-like_C"/>
</dbReference>
<name>A0A5A8D4M9_CAFRO</name>
<dbReference type="GO" id="GO:0005829">
    <property type="term" value="C:cytosol"/>
    <property type="evidence" value="ECO:0007669"/>
    <property type="project" value="TreeGrafter"/>
</dbReference>
<sequence>MAASLRFKVNGPSGGSSVFNMSDTELWGAAKAEIAAKVPGLGAGAKFRLVSRMGKAEVASTDSDDTATIGSLGFEARQQYDAVVDAPGAAGAAGAGAGAAASGAAGSGGAATGGTAPMKRIIVPADNTCLFTAVGYLLMGRTKELGPDLRELCAGMVATSDFPEGALDGKSPAAYAAWLRDKSHWGGAIEVGLLAEHFGRTIVVIEVKSGIAYPFGSGDKCVYLVNDGIHYDGLGRDASGSGREADFQVEFDTADAAAKAEALAAGAELKAARAFVDTATFALLCTVCNTPLRGEKEAREHASKTGHVNFVQNK</sequence>
<comment type="subcellular location">
    <subcellularLocation>
        <location evidence="6">Cytoplasm</location>
    </subcellularLocation>
</comment>
<dbReference type="GO" id="GO:0005634">
    <property type="term" value="C:nucleus"/>
    <property type="evidence" value="ECO:0007669"/>
    <property type="project" value="TreeGrafter"/>
</dbReference>